<dbReference type="Proteomes" id="UP001472677">
    <property type="component" value="Unassembled WGS sequence"/>
</dbReference>
<sequence length="118" mass="12821">MIKVKEVGGLGGRLMLVSMVMSFKNDDGGLATGDKNIAGNGNAAYLNPMGTCVLAYRPRAQLMCGFRLGFWIKSEEHNGGHGIVPEATLDGERWSKNKIPSPHATQLPGEFHDDRCDF</sequence>
<proteinExistence type="predicted"/>
<organism evidence="1 2">
    <name type="scientific">Hibiscus sabdariffa</name>
    <name type="common">roselle</name>
    <dbReference type="NCBI Taxonomy" id="183260"/>
    <lineage>
        <taxon>Eukaryota</taxon>
        <taxon>Viridiplantae</taxon>
        <taxon>Streptophyta</taxon>
        <taxon>Embryophyta</taxon>
        <taxon>Tracheophyta</taxon>
        <taxon>Spermatophyta</taxon>
        <taxon>Magnoliopsida</taxon>
        <taxon>eudicotyledons</taxon>
        <taxon>Gunneridae</taxon>
        <taxon>Pentapetalae</taxon>
        <taxon>rosids</taxon>
        <taxon>malvids</taxon>
        <taxon>Malvales</taxon>
        <taxon>Malvaceae</taxon>
        <taxon>Malvoideae</taxon>
        <taxon>Hibiscus</taxon>
    </lineage>
</organism>
<gene>
    <name evidence="1" type="ORF">V6N12_031713</name>
</gene>
<accession>A0ABR2DVD1</accession>
<evidence type="ECO:0000313" key="1">
    <source>
        <dbReference type="EMBL" id="KAK8547577.1"/>
    </source>
</evidence>
<comment type="caution">
    <text evidence="1">The sequence shown here is derived from an EMBL/GenBank/DDBJ whole genome shotgun (WGS) entry which is preliminary data.</text>
</comment>
<keyword evidence="2" id="KW-1185">Reference proteome</keyword>
<dbReference type="EMBL" id="JBBPBM010000022">
    <property type="protein sequence ID" value="KAK8547577.1"/>
    <property type="molecule type" value="Genomic_DNA"/>
</dbReference>
<protein>
    <submittedName>
        <fullName evidence="1">Uncharacterized protein</fullName>
    </submittedName>
</protein>
<reference evidence="1 2" key="1">
    <citation type="journal article" date="2024" name="G3 (Bethesda)">
        <title>Genome assembly of Hibiscus sabdariffa L. provides insights into metabolisms of medicinal natural products.</title>
        <authorList>
            <person name="Kim T."/>
        </authorList>
    </citation>
    <scope>NUCLEOTIDE SEQUENCE [LARGE SCALE GENOMIC DNA]</scope>
    <source>
        <strain evidence="1">TK-2024</strain>
        <tissue evidence="1">Old leaves</tissue>
    </source>
</reference>
<evidence type="ECO:0000313" key="2">
    <source>
        <dbReference type="Proteomes" id="UP001472677"/>
    </source>
</evidence>
<name>A0ABR2DVD1_9ROSI</name>